<protein>
    <submittedName>
        <fullName evidence="2">Nonribosomal peptide synthase</fullName>
    </submittedName>
</protein>
<dbReference type="SUPFAM" id="SSF56801">
    <property type="entry name" value="Acetyl-CoA synthetase-like"/>
    <property type="match status" value="1"/>
</dbReference>
<dbReference type="Proteomes" id="UP001150879">
    <property type="component" value="Unassembled WGS sequence"/>
</dbReference>
<name>A0A9W9JTF6_9EURO</name>
<proteinExistence type="predicted"/>
<evidence type="ECO:0000256" key="1">
    <source>
        <dbReference type="SAM" id="MobiDB-lite"/>
    </source>
</evidence>
<keyword evidence="3" id="KW-1185">Reference proteome</keyword>
<dbReference type="AlphaFoldDB" id="A0A9W9JTF6"/>
<organism evidence="2 3">
    <name type="scientific">Penicillium cf. griseofulvum</name>
    <dbReference type="NCBI Taxonomy" id="2972120"/>
    <lineage>
        <taxon>Eukaryota</taxon>
        <taxon>Fungi</taxon>
        <taxon>Dikarya</taxon>
        <taxon>Ascomycota</taxon>
        <taxon>Pezizomycotina</taxon>
        <taxon>Eurotiomycetes</taxon>
        <taxon>Eurotiomycetidae</taxon>
        <taxon>Eurotiales</taxon>
        <taxon>Aspergillaceae</taxon>
        <taxon>Penicillium</taxon>
    </lineage>
</organism>
<reference evidence="2" key="1">
    <citation type="submission" date="2022-11" db="EMBL/GenBank/DDBJ databases">
        <authorList>
            <person name="Petersen C."/>
        </authorList>
    </citation>
    <scope>NUCLEOTIDE SEQUENCE</scope>
    <source>
        <strain evidence="2">IBT 16849</strain>
    </source>
</reference>
<evidence type="ECO:0000313" key="2">
    <source>
        <dbReference type="EMBL" id="KAJ5200205.1"/>
    </source>
</evidence>
<feature type="compositionally biased region" description="Polar residues" evidence="1">
    <location>
        <begin position="9"/>
        <end position="27"/>
    </location>
</feature>
<sequence>MFPTPCRPFSSSSYPTTQKVEGEQTSEPLNDTVVDLFDEWAAKALDRIAAEWQGEPLTYAVLRSDSLHVSQALL</sequence>
<dbReference type="EMBL" id="JAPQKP010000003">
    <property type="protein sequence ID" value="KAJ5200205.1"/>
    <property type="molecule type" value="Genomic_DNA"/>
</dbReference>
<accession>A0A9W9JTF6</accession>
<comment type="caution">
    <text evidence="2">The sequence shown here is derived from an EMBL/GenBank/DDBJ whole genome shotgun (WGS) entry which is preliminary data.</text>
</comment>
<dbReference type="OrthoDB" id="416786at2759"/>
<evidence type="ECO:0000313" key="3">
    <source>
        <dbReference type="Proteomes" id="UP001150879"/>
    </source>
</evidence>
<reference evidence="2" key="2">
    <citation type="journal article" date="2023" name="IMA Fungus">
        <title>Comparative genomic study of the Penicillium genus elucidates a diverse pangenome and 15 lateral gene transfer events.</title>
        <authorList>
            <person name="Petersen C."/>
            <person name="Sorensen T."/>
            <person name="Nielsen M.R."/>
            <person name="Sondergaard T.E."/>
            <person name="Sorensen J.L."/>
            <person name="Fitzpatrick D.A."/>
            <person name="Frisvad J.C."/>
            <person name="Nielsen K.L."/>
        </authorList>
    </citation>
    <scope>NUCLEOTIDE SEQUENCE</scope>
    <source>
        <strain evidence="2">IBT 16849</strain>
    </source>
</reference>
<gene>
    <name evidence="2" type="ORF">N7472_005409</name>
</gene>
<feature type="region of interest" description="Disordered" evidence="1">
    <location>
        <begin position="1"/>
        <end position="27"/>
    </location>
</feature>